<name>A0ABZ2V7G0_9RHOB</name>
<reference evidence="4" key="1">
    <citation type="submission" date="2024-04" db="EMBL/GenBank/DDBJ databases">
        <title>Phylogenomic analyses of a clade within the roseobacter group suggest taxonomic reassignments of species of the genera Aestuariivita, Citreicella, Loktanella, Nautella, Pelagibaca, Ruegeria, Thalassobius, Thiobacimonas and Tropicibacter, and the proposal o.</title>
        <authorList>
            <person name="Jeon C.O."/>
        </authorList>
    </citation>
    <scope>NUCLEOTIDE SEQUENCE [LARGE SCALE GENOMIC DNA]</scope>
    <source>
        <strain evidence="4">BS5-3</strain>
    </source>
</reference>
<protein>
    <submittedName>
        <fullName evidence="3">Bug family tripartite tricarboxylate transporter substrate binding protein</fullName>
    </submittedName>
</protein>
<evidence type="ECO:0000313" key="3">
    <source>
        <dbReference type="EMBL" id="WZC49154.1"/>
    </source>
</evidence>
<gene>
    <name evidence="3" type="ORF">AABB29_00395</name>
</gene>
<keyword evidence="4" id="KW-1185">Reference proteome</keyword>
<evidence type="ECO:0000256" key="2">
    <source>
        <dbReference type="SAM" id="SignalP"/>
    </source>
</evidence>
<dbReference type="RefSeq" id="WP_341367265.1">
    <property type="nucleotide sequence ID" value="NZ_CP150951.2"/>
</dbReference>
<comment type="similarity">
    <text evidence="1">Belongs to the UPF0065 (bug) family.</text>
</comment>
<dbReference type="Pfam" id="PF03401">
    <property type="entry name" value="TctC"/>
    <property type="match status" value="1"/>
</dbReference>
<dbReference type="CDD" id="cd07012">
    <property type="entry name" value="PBP2_Bug_TTT"/>
    <property type="match status" value="1"/>
</dbReference>
<dbReference type="PANTHER" id="PTHR42928:SF5">
    <property type="entry name" value="BLR1237 PROTEIN"/>
    <property type="match status" value="1"/>
</dbReference>
<evidence type="ECO:0000313" key="4">
    <source>
        <dbReference type="Proteomes" id="UP001440612"/>
    </source>
</evidence>
<dbReference type="EMBL" id="CP150951">
    <property type="protein sequence ID" value="WZC49154.1"/>
    <property type="molecule type" value="Genomic_DNA"/>
</dbReference>
<feature type="chain" id="PRO_5045388804" evidence="2">
    <location>
        <begin position="27"/>
        <end position="328"/>
    </location>
</feature>
<dbReference type="Gene3D" id="3.40.190.10">
    <property type="entry name" value="Periplasmic binding protein-like II"/>
    <property type="match status" value="1"/>
</dbReference>
<keyword evidence="2" id="KW-0732">Signal</keyword>
<feature type="signal peptide" evidence="2">
    <location>
        <begin position="1"/>
        <end position="26"/>
    </location>
</feature>
<dbReference type="PANTHER" id="PTHR42928">
    <property type="entry name" value="TRICARBOXYLATE-BINDING PROTEIN"/>
    <property type="match status" value="1"/>
</dbReference>
<dbReference type="InterPro" id="IPR042100">
    <property type="entry name" value="Bug_dom1"/>
</dbReference>
<dbReference type="SUPFAM" id="SSF53850">
    <property type="entry name" value="Periplasmic binding protein-like II"/>
    <property type="match status" value="1"/>
</dbReference>
<dbReference type="InterPro" id="IPR005064">
    <property type="entry name" value="BUG"/>
</dbReference>
<evidence type="ECO:0000256" key="1">
    <source>
        <dbReference type="ARBA" id="ARBA00006987"/>
    </source>
</evidence>
<dbReference type="Gene3D" id="3.40.190.150">
    <property type="entry name" value="Bordetella uptake gene, domain 1"/>
    <property type="match status" value="1"/>
</dbReference>
<accession>A0ABZ2V7G0</accession>
<proteinExistence type="inferred from homology"/>
<dbReference type="Proteomes" id="UP001440612">
    <property type="component" value="Chromosome"/>
</dbReference>
<sequence>MNKHLIGAVLAITGAIALFAAGPAKAEWPEKPITIIYPWPAADPTSAVMRTIGELVSEELGQPVVINNVTGAGGTKALATAISADPDGYTLVSNWVAAQVSAKLFNPDLPYTNDDFVPVAGVFAIPFTLTVAANHPADDISAFVDWAKAEGRTINYGVCAPQSVPRLIGEQFMTVAEVPYNPIPFSGGCGGDNVTGLMNGTLDASVAVVPLINAFEGQIKHLGLITDERHPIDPSLPSAAEQGYPVGWGDTAFGWGGVAALSGTPDDVVEKLQDAFRAVLAGDALAAQLEGNVAAMIKYVGPDASAQLWLDSETLLAQHVANVLRSTN</sequence>
<organism evidence="3 4">
    <name type="scientific">Yoonia phaeophyticola</name>
    <dbReference type="NCBI Taxonomy" id="3137369"/>
    <lineage>
        <taxon>Bacteria</taxon>
        <taxon>Pseudomonadati</taxon>
        <taxon>Pseudomonadota</taxon>
        <taxon>Alphaproteobacteria</taxon>
        <taxon>Rhodobacterales</taxon>
        <taxon>Paracoccaceae</taxon>
        <taxon>Yoonia</taxon>
    </lineage>
</organism>